<keyword evidence="1" id="KW-0677">Repeat</keyword>
<name>A0A3B0VXN3_9ZZZZ</name>
<dbReference type="InterPro" id="IPR019734">
    <property type="entry name" value="TPR_rpt"/>
</dbReference>
<dbReference type="InterPro" id="IPR011990">
    <property type="entry name" value="TPR-like_helical_dom_sf"/>
</dbReference>
<evidence type="ECO:0000313" key="3">
    <source>
        <dbReference type="EMBL" id="VAW37016.1"/>
    </source>
</evidence>
<dbReference type="PANTHER" id="PTHR45586">
    <property type="entry name" value="TPR REPEAT-CONTAINING PROTEIN PA4667"/>
    <property type="match status" value="1"/>
</dbReference>
<keyword evidence="2" id="KW-0802">TPR repeat</keyword>
<dbReference type="InterPro" id="IPR051012">
    <property type="entry name" value="CellSynth/LPSAsmb/PSIAsmb"/>
</dbReference>
<gene>
    <name evidence="3" type="ORF">MNBD_DELTA04-60</name>
</gene>
<dbReference type="Gene3D" id="1.25.40.10">
    <property type="entry name" value="Tetratricopeptide repeat domain"/>
    <property type="match status" value="1"/>
</dbReference>
<dbReference type="EMBL" id="UOEY01000035">
    <property type="protein sequence ID" value="VAW37016.1"/>
    <property type="molecule type" value="Genomic_DNA"/>
</dbReference>
<organism evidence="3">
    <name type="scientific">hydrothermal vent metagenome</name>
    <dbReference type="NCBI Taxonomy" id="652676"/>
    <lineage>
        <taxon>unclassified sequences</taxon>
        <taxon>metagenomes</taxon>
        <taxon>ecological metagenomes</taxon>
    </lineage>
</organism>
<dbReference type="AlphaFoldDB" id="A0A3B0VXN3"/>
<dbReference type="Pfam" id="PF13174">
    <property type="entry name" value="TPR_6"/>
    <property type="match status" value="1"/>
</dbReference>
<proteinExistence type="predicted"/>
<evidence type="ECO:0000256" key="2">
    <source>
        <dbReference type="ARBA" id="ARBA00022803"/>
    </source>
</evidence>
<accession>A0A3B0VXN3</accession>
<evidence type="ECO:0000256" key="1">
    <source>
        <dbReference type="ARBA" id="ARBA00022737"/>
    </source>
</evidence>
<sequence length="465" mass="52979">MKFTVKYLLYLATFCLSLFCCIPVSYGRPAAKDAVQTAPATESVAVPDHDVQCENNKLAPDWKLIWDQARQLAREKKYREALVQYELLFGRKENVDEARWEYTTILIHLERWRHAETQLDMLTAHNPDNKNYLLALAQVSLAMGNVERAVKLYGQLYGQAPDSSEAVPALEGLIRALERQGQDEALLPLIEQLILRKPNDLNLQKKLARLSIKLNRTGKAGDMLQKLRQISPDDPEVLLLSARLQKKLGHAQQAAVFWRRLVALEPGNQEGRRQLMLYYRDWGNSSMELKQIEALLKNNPGDIGLLDRGAELNMELGRADRALEYYDCSLALKPDDKAIVRMRHEAQKVLARDFLALVENNGSRMLWQDLVKVTADRPGVYRAIADLLREQGKVAELIDVLTIIHQEDPGDKQAGVELADLLEKQGRVNEARLLRKEMNRAGKINKSEKKKSLLQHIQAECRNLK</sequence>
<dbReference type="PANTHER" id="PTHR45586:SF1">
    <property type="entry name" value="LIPOPOLYSACCHARIDE ASSEMBLY PROTEIN B"/>
    <property type="match status" value="1"/>
</dbReference>
<reference evidence="3" key="1">
    <citation type="submission" date="2018-06" db="EMBL/GenBank/DDBJ databases">
        <authorList>
            <person name="Zhirakovskaya E."/>
        </authorList>
    </citation>
    <scope>NUCLEOTIDE SEQUENCE</scope>
</reference>
<dbReference type="SUPFAM" id="SSF48452">
    <property type="entry name" value="TPR-like"/>
    <property type="match status" value="2"/>
</dbReference>
<protein>
    <submittedName>
        <fullName evidence="3">Uncharacterized protein</fullName>
    </submittedName>
</protein>